<dbReference type="EMBL" id="JAJHNU010000001">
    <property type="protein sequence ID" value="MDN4120861.1"/>
    <property type="molecule type" value="Genomic_DNA"/>
</dbReference>
<keyword evidence="4" id="KW-0143">Chaperone</keyword>
<dbReference type="Gene3D" id="3.90.1280.10">
    <property type="entry name" value="HSP33 redox switch-like"/>
    <property type="match status" value="1"/>
</dbReference>
<dbReference type="NCBIfam" id="NF001033">
    <property type="entry name" value="PRK00114.1"/>
    <property type="match status" value="1"/>
</dbReference>
<dbReference type="PANTHER" id="PTHR30111">
    <property type="entry name" value="33 KDA CHAPERONIN"/>
    <property type="match status" value="1"/>
</dbReference>
<dbReference type="Pfam" id="PF01430">
    <property type="entry name" value="HSP33"/>
    <property type="match status" value="1"/>
</dbReference>
<dbReference type="InterPro" id="IPR023212">
    <property type="entry name" value="Hsp33_helix_hairpin_bin_dom_sf"/>
</dbReference>
<sequence length="303" mass="33705">MSDQLNKYLFADQSTRVQHVKLDQTWQAGLQHQAYPECIQNLLGELLAAATLLAGNLKFDGSFILQIQGDGPIALLVVECNSEMQVRATISLREGQEIPADGNLQSLLNASGNGRCVVILMPDQKNGDFAPYQGIVPLEGDTVAEILEAYMRNSEQLDTRLWLSADANRCAGLLLQRLPGQGGNQQLSDTLETWERGLSLASTITHDELLELEAEQLIHRLFWQENLTSYEPQEVNWHCPCSRERVADMLKMLGSAEIEDILTTQDLVHVACNFCGKPYEFDAIDCAALFIEPEHLPSSNTLH</sequence>
<organism evidence="6 7">
    <name type="scientific">Alcaligenes endophyticus</name>
    <dbReference type="NCBI Taxonomy" id="1929088"/>
    <lineage>
        <taxon>Bacteria</taxon>
        <taxon>Pseudomonadati</taxon>
        <taxon>Pseudomonadota</taxon>
        <taxon>Betaproteobacteria</taxon>
        <taxon>Burkholderiales</taxon>
        <taxon>Alcaligenaceae</taxon>
        <taxon>Alcaligenes</taxon>
    </lineage>
</organism>
<proteinExistence type="predicted"/>
<protein>
    <submittedName>
        <fullName evidence="6">Hsp33 family molecular chaperone HslO</fullName>
    </submittedName>
</protein>
<dbReference type="InterPro" id="IPR000397">
    <property type="entry name" value="Heat_shock_Hsp33"/>
</dbReference>
<name>A0ABT8EHU2_9BURK</name>
<dbReference type="SUPFAM" id="SSF64397">
    <property type="entry name" value="Hsp33 domain"/>
    <property type="match status" value="1"/>
</dbReference>
<evidence type="ECO:0000256" key="3">
    <source>
        <dbReference type="ARBA" id="ARBA00023157"/>
    </source>
</evidence>
<keyword evidence="2" id="KW-0862">Zinc</keyword>
<evidence type="ECO:0000256" key="5">
    <source>
        <dbReference type="ARBA" id="ARBA00023284"/>
    </source>
</evidence>
<accession>A0ABT8EHU2</accession>
<dbReference type="SUPFAM" id="SSF118352">
    <property type="entry name" value="HSP33 redox switch-like"/>
    <property type="match status" value="1"/>
</dbReference>
<evidence type="ECO:0000313" key="6">
    <source>
        <dbReference type="EMBL" id="MDN4120861.1"/>
    </source>
</evidence>
<dbReference type="CDD" id="cd00498">
    <property type="entry name" value="Hsp33"/>
    <property type="match status" value="1"/>
</dbReference>
<dbReference type="Gene3D" id="3.55.30.10">
    <property type="entry name" value="Hsp33 domain"/>
    <property type="match status" value="1"/>
</dbReference>
<keyword evidence="7" id="KW-1185">Reference proteome</keyword>
<dbReference type="InterPro" id="IPR016154">
    <property type="entry name" value="Heat_shock_Hsp33_C"/>
</dbReference>
<dbReference type="Gene3D" id="1.10.287.480">
    <property type="entry name" value="helix hairpin bin"/>
    <property type="match status" value="1"/>
</dbReference>
<dbReference type="InterPro" id="IPR016153">
    <property type="entry name" value="Heat_shock_Hsp33_N"/>
</dbReference>
<keyword evidence="1" id="KW-0963">Cytoplasm</keyword>
<reference evidence="6" key="1">
    <citation type="submission" date="2021-11" db="EMBL/GenBank/DDBJ databases">
        <title>Draft genome sequence of Alcaligenes endophyticus type strain CCUG 75668T.</title>
        <authorList>
            <person name="Salva-Serra F."/>
            <person name="Duran R.E."/>
            <person name="Seeger M."/>
            <person name="Moore E.R.B."/>
            <person name="Jaen-Luchoro D."/>
        </authorList>
    </citation>
    <scope>NUCLEOTIDE SEQUENCE</scope>
    <source>
        <strain evidence="6">CCUG 75668</strain>
    </source>
</reference>
<evidence type="ECO:0000256" key="2">
    <source>
        <dbReference type="ARBA" id="ARBA00022833"/>
    </source>
</evidence>
<evidence type="ECO:0000256" key="4">
    <source>
        <dbReference type="ARBA" id="ARBA00023186"/>
    </source>
</evidence>
<dbReference type="PIRSF" id="PIRSF005261">
    <property type="entry name" value="Heat_shock_Hsp33"/>
    <property type="match status" value="1"/>
</dbReference>
<evidence type="ECO:0000256" key="1">
    <source>
        <dbReference type="ARBA" id="ARBA00022490"/>
    </source>
</evidence>
<keyword evidence="5" id="KW-0676">Redox-active center</keyword>
<dbReference type="Proteomes" id="UP001168613">
    <property type="component" value="Unassembled WGS sequence"/>
</dbReference>
<dbReference type="RefSeq" id="WP_266124568.1">
    <property type="nucleotide sequence ID" value="NZ_JAJHNU010000001.1"/>
</dbReference>
<gene>
    <name evidence="6" type="primary">hslO</name>
    <name evidence="6" type="ORF">LMS43_06145</name>
</gene>
<comment type="caution">
    <text evidence="6">The sequence shown here is derived from an EMBL/GenBank/DDBJ whole genome shotgun (WGS) entry which is preliminary data.</text>
</comment>
<dbReference type="PANTHER" id="PTHR30111:SF1">
    <property type="entry name" value="33 KDA CHAPERONIN"/>
    <property type="match status" value="1"/>
</dbReference>
<keyword evidence="3" id="KW-1015">Disulfide bond</keyword>
<evidence type="ECO:0000313" key="7">
    <source>
        <dbReference type="Proteomes" id="UP001168613"/>
    </source>
</evidence>